<dbReference type="Proteomes" id="UP000821865">
    <property type="component" value="Chromosome 11"/>
</dbReference>
<evidence type="ECO:0000313" key="1">
    <source>
        <dbReference type="EMBL" id="KAH7970287.1"/>
    </source>
</evidence>
<reference evidence="1" key="1">
    <citation type="submission" date="2020-05" db="EMBL/GenBank/DDBJ databases">
        <title>Large-scale comparative analyses of tick genomes elucidate their genetic diversity and vector capacities.</title>
        <authorList>
            <person name="Jia N."/>
            <person name="Wang J."/>
            <person name="Shi W."/>
            <person name="Du L."/>
            <person name="Sun Y."/>
            <person name="Zhan W."/>
            <person name="Jiang J."/>
            <person name="Wang Q."/>
            <person name="Zhang B."/>
            <person name="Ji P."/>
            <person name="Sakyi L.B."/>
            <person name="Cui X."/>
            <person name="Yuan T."/>
            <person name="Jiang B."/>
            <person name="Yang W."/>
            <person name="Lam T.T.-Y."/>
            <person name="Chang Q."/>
            <person name="Ding S."/>
            <person name="Wang X."/>
            <person name="Zhu J."/>
            <person name="Ruan X."/>
            <person name="Zhao L."/>
            <person name="Wei J."/>
            <person name="Que T."/>
            <person name="Du C."/>
            <person name="Cheng J."/>
            <person name="Dai P."/>
            <person name="Han X."/>
            <person name="Huang E."/>
            <person name="Gao Y."/>
            <person name="Liu J."/>
            <person name="Shao H."/>
            <person name="Ye R."/>
            <person name="Li L."/>
            <person name="Wei W."/>
            <person name="Wang X."/>
            <person name="Wang C."/>
            <person name="Yang T."/>
            <person name="Huo Q."/>
            <person name="Li W."/>
            <person name="Guo W."/>
            <person name="Chen H."/>
            <person name="Zhou L."/>
            <person name="Ni X."/>
            <person name="Tian J."/>
            <person name="Zhou Y."/>
            <person name="Sheng Y."/>
            <person name="Liu T."/>
            <person name="Pan Y."/>
            <person name="Xia L."/>
            <person name="Li J."/>
            <person name="Zhao F."/>
            <person name="Cao W."/>
        </authorList>
    </citation>
    <scope>NUCLEOTIDE SEQUENCE</scope>
    <source>
        <strain evidence="1">Dsil-2018</strain>
    </source>
</reference>
<accession>A0ACB8DI61</accession>
<keyword evidence="2" id="KW-1185">Reference proteome</keyword>
<comment type="caution">
    <text evidence="1">The sequence shown here is derived from an EMBL/GenBank/DDBJ whole genome shotgun (WGS) entry which is preliminary data.</text>
</comment>
<proteinExistence type="predicted"/>
<evidence type="ECO:0000313" key="2">
    <source>
        <dbReference type="Proteomes" id="UP000821865"/>
    </source>
</evidence>
<gene>
    <name evidence="1" type="ORF">HPB49_002262</name>
</gene>
<dbReference type="EMBL" id="CM023480">
    <property type="protein sequence ID" value="KAH7970287.1"/>
    <property type="molecule type" value="Genomic_DNA"/>
</dbReference>
<sequence>MCIFLECDPAGRPYERQSFEKALEELGLDHDVACIGKLRRTWLIKLKTTETLQTLVKAGGMMVRGHYCAIVDPAMEETWMTIHWVPLNISSASLREALQEFGLVKKVTCRKWSMDEDKVDTTSRHVRICLKEGLEVTDLPHLWEHFGVTMLIVTPRRPPFCLVCLTPGHLCFQCTVPRRDRREQVYDPDTCSCSCCHVNLKTSDPQVNENVSAKSGGAQVTPTAERGDASGFRTKKRRAGGKQKSVPESKTETLTFPAITTQQCIEGMLRPDECFAVTGGPQWCSLQ</sequence>
<name>A0ACB8DI61_DERSI</name>
<organism evidence="1 2">
    <name type="scientific">Dermacentor silvarum</name>
    <name type="common">Tick</name>
    <dbReference type="NCBI Taxonomy" id="543639"/>
    <lineage>
        <taxon>Eukaryota</taxon>
        <taxon>Metazoa</taxon>
        <taxon>Ecdysozoa</taxon>
        <taxon>Arthropoda</taxon>
        <taxon>Chelicerata</taxon>
        <taxon>Arachnida</taxon>
        <taxon>Acari</taxon>
        <taxon>Parasitiformes</taxon>
        <taxon>Ixodida</taxon>
        <taxon>Ixodoidea</taxon>
        <taxon>Ixodidae</taxon>
        <taxon>Rhipicephalinae</taxon>
        <taxon>Dermacentor</taxon>
    </lineage>
</organism>
<protein>
    <submittedName>
        <fullName evidence="1">Uncharacterized protein</fullName>
    </submittedName>
</protein>